<proteinExistence type="predicted"/>
<dbReference type="InterPro" id="IPR038461">
    <property type="entry name" value="Schlafen_AlbA_2_dom_sf"/>
</dbReference>
<accession>X1HDU6</accession>
<feature type="domain" description="Schlafen AlbA-2" evidence="1">
    <location>
        <begin position="20"/>
        <end position="161"/>
    </location>
</feature>
<dbReference type="Gene3D" id="3.30.950.30">
    <property type="entry name" value="Schlafen, AAA domain"/>
    <property type="match status" value="1"/>
</dbReference>
<evidence type="ECO:0000259" key="1">
    <source>
        <dbReference type="Pfam" id="PF04326"/>
    </source>
</evidence>
<comment type="caution">
    <text evidence="2">The sequence shown here is derived from an EMBL/GenBank/DDBJ whole genome shotgun (WGS) entry which is preliminary data.</text>
</comment>
<dbReference type="AlphaFoldDB" id="X1HDU6"/>
<feature type="non-terminal residue" evidence="2">
    <location>
        <position position="188"/>
    </location>
</feature>
<protein>
    <recommendedName>
        <fullName evidence="1">Schlafen AlbA-2 domain-containing protein</fullName>
    </recommendedName>
</protein>
<dbReference type="EMBL" id="BARU01019654">
    <property type="protein sequence ID" value="GAH55255.1"/>
    <property type="molecule type" value="Genomic_DNA"/>
</dbReference>
<organism evidence="2">
    <name type="scientific">marine sediment metagenome</name>
    <dbReference type="NCBI Taxonomy" id="412755"/>
    <lineage>
        <taxon>unclassified sequences</taxon>
        <taxon>metagenomes</taxon>
        <taxon>ecological metagenomes</taxon>
    </lineage>
</organism>
<reference evidence="2" key="1">
    <citation type="journal article" date="2014" name="Front. Microbiol.">
        <title>High frequency of phylogenetically diverse reductive dehalogenase-homologous genes in deep subseafloor sedimentary metagenomes.</title>
        <authorList>
            <person name="Kawai M."/>
            <person name="Futagami T."/>
            <person name="Toyoda A."/>
            <person name="Takaki Y."/>
            <person name="Nishi S."/>
            <person name="Hori S."/>
            <person name="Arai W."/>
            <person name="Tsubouchi T."/>
            <person name="Morono Y."/>
            <person name="Uchiyama I."/>
            <person name="Ito T."/>
            <person name="Fujiyama A."/>
            <person name="Inagaki F."/>
            <person name="Takami H."/>
        </authorList>
    </citation>
    <scope>NUCLEOTIDE SEQUENCE</scope>
    <source>
        <strain evidence="2">Expedition CK06-06</strain>
    </source>
</reference>
<name>X1HDU6_9ZZZZ</name>
<evidence type="ECO:0000313" key="2">
    <source>
        <dbReference type="EMBL" id="GAH55255.1"/>
    </source>
</evidence>
<sequence>MGSHNNISEDLKSALYHSKEEIYLEYKGDVAWSDRVKMLEIVGTILALSNERGGGIIVIGVKDDGTRVGLSNNNYDSYSHDQINQYLTSRGNQPIQCKVEKFEHLDIEDKKFKKFVFIQVTESKEFPLVYLGPQELKNKNAPAYNENIGLRTGALYIRNKSNVGNKEISTMYEWQELIERTYKKFKKK</sequence>
<gene>
    <name evidence="2" type="ORF">S03H2_32346</name>
</gene>
<dbReference type="InterPro" id="IPR007421">
    <property type="entry name" value="Schlafen_AlbA_2_dom"/>
</dbReference>
<dbReference type="Pfam" id="PF04326">
    <property type="entry name" value="SLFN_AlbA_2"/>
    <property type="match status" value="1"/>
</dbReference>